<name>A0A2P6N0P2_9EUKA</name>
<dbReference type="PANTHER" id="PTHR43176:SF3">
    <property type="entry name" value="3-HYDROXYISOBUTYRYL-COA HYDROLASE, MITOCHONDRIAL"/>
    <property type="match status" value="1"/>
</dbReference>
<evidence type="ECO:0000256" key="1">
    <source>
        <dbReference type="ARBA" id="ARBA00001709"/>
    </source>
</evidence>
<feature type="compositionally biased region" description="Basic and acidic residues" evidence="4">
    <location>
        <begin position="2202"/>
        <end position="2211"/>
    </location>
</feature>
<evidence type="ECO:0000259" key="6">
    <source>
        <dbReference type="Pfam" id="PF16113"/>
    </source>
</evidence>
<reference evidence="7 8" key="1">
    <citation type="journal article" date="2018" name="Genome Biol. Evol.">
        <title>Multiple Roots of Fruiting Body Formation in Amoebozoa.</title>
        <authorList>
            <person name="Hillmann F."/>
            <person name="Forbes G."/>
            <person name="Novohradska S."/>
            <person name="Ferling I."/>
            <person name="Riege K."/>
            <person name="Groth M."/>
            <person name="Westermann M."/>
            <person name="Marz M."/>
            <person name="Spaller T."/>
            <person name="Winckler T."/>
            <person name="Schaap P."/>
            <person name="Glockner G."/>
        </authorList>
    </citation>
    <scope>NUCLEOTIDE SEQUENCE [LARGE SCALE GENOMIC DNA]</scope>
    <source>
        <strain evidence="7 8">Jena</strain>
    </source>
</reference>
<dbReference type="InParanoid" id="A0A2P6N0P2"/>
<dbReference type="InterPro" id="IPR001680">
    <property type="entry name" value="WD40_rpt"/>
</dbReference>
<dbReference type="SMART" id="SM00320">
    <property type="entry name" value="WD40"/>
    <property type="match status" value="4"/>
</dbReference>
<dbReference type="InterPro" id="IPR015943">
    <property type="entry name" value="WD40/YVTN_repeat-like_dom_sf"/>
</dbReference>
<dbReference type="GO" id="GO:0003860">
    <property type="term" value="F:3-hydroxyisobutyryl-CoA hydrolase activity"/>
    <property type="evidence" value="ECO:0007669"/>
    <property type="project" value="UniProtKB-EC"/>
</dbReference>
<sequence length="2305" mass="261667">MYFHGFLNQSNPVILSTRTPTDMRYTISAHSRIDVLFLSHTNYEKYTNQSDYTVIPELTKKNVYFAEVLNRAVGTPEGETNNTIFCIIKNGRAKPVEFRYLINFDIDDRRLPKWAIFLLGAGAVFLSLCVLGSIIYYFVSKCRDRRSYSLVGSLVLLDHTNDSQAREPLSILSGPDVVRMIIVGSWSDFPSPTFRKKDVDLNQSDLLIRSEMLGLLRHRQQIIKSTVLTSTSQRPKVAFARGLYLSPADRWTLQHKQHKNQNHRTRPFTPHWSDVYKNPPAKEVDLNSLTRLGYRLKEPEFITAASVNTAGPIVRLQSLSKLAPILHLNSPKTLNHLSPMVVESLNQYALYYGANNANHILLLRSFGSAWCSGLDFVTLAGDDEPLKQKYLDNFINMIQHFRGWQKPFMPVLDGAASGAGVSLFLAGGARVATDQSVISFNDADDGLVPIGSSHFLANLPKNFGIFLGVTGLSLQGKDLVTHGIANHFYTVDTVHEFAVEIGKIPFTEIESALFVLRLHDDMWYEAPRETEYSKYSDEIDQVFGLSTIQEVLTALKEHPMPFMRDIHQRISLFDAQSLRVNFELMKAIQKDNLSFEQSLGLEKHAANYLMSREYFKTKFSQPRTFVANKFFEWKDAMMPLRKRANLLLDTPLNRREEVYPFVKQLLDKVLSKRRVLSPIVKEMEDRWDINTLLSFEKREPNPETVDFTKHESVESELAKWKSGEKYNKKILVTALLEVETELNTLIRQWTTRTGLKPLYNQEEEQNALMNTPTFNKTIADLQVERLPESRVNEVLRRDTVSRQSPTFRDSYGERNLRARIVEGVLANNTHYMTVDGLRKALIQPLDPVITDELLRRFDDVCQEAHLLKLEKIGTEMTEKILHRFANSGKNEEVVTVKGTTKEEVADMAAGSQRQMMAKMLTGEVRKETHTVVVNRSLRQPRVRPIEDGIAPPFVEPETLQEADHIEAIQHEQFLRYNDPEIMWELKMMKDKANGHPVDFEGVPIYGENHLIGYEEWAEARKKAPPHSYYDVTIPVGKEREQIEKEGPGIRFYEKMYEAAAKDFLTRPETQKFIDEYNEREGAQLTLADIEINDVRPSIDLPGVISKFPVRRQSAADETVNHETARREPTDQDTVSQISVTRETSQGPVSQEGKSQGSARREVTSSDSVGREFVAKGAMGSEAGIQGSVTHKGRESLSKEAVNTEGESLSKGQGKRSNYVEEDELEEPGLFAEKDAEADTKRLFTIRSDPGLLLGHYEPLIKDDVKGAEEMLKDAGEDTTNAEELYDDLVDDQEAKDRFEAHVEKCRNELFPPKKEEVVVPMPTKIEESDIDNEFDLYKIFAGAVYDFRSSDKIMEGVRESENPVTNEEQSLKDIIVPPHHRTDAPIPPTDDFKPEHSVEELLIDIGINDARVRKAASKGYEYLLRAYKMRETIAQKKQQDHFKQTGKMVSLRVFMPQRHHVSDTVFDPQVEPHMAAAEYARKLRREAFEAQSFANPLPADRMFPIDPRPVDVLNEEAMKKDILKERFGFDEDQMNKLFQIIRTDIDRRVQHNLPLPKFGGYLAKRNLVGDALKSDYDPEDDRVEEFFGDKALNDYMNKLVKHYGYTHPLQEDSWDEETTGPFQHHTYPDPAYQEWMEDLNLATYGYNPRDEGIDYSSFSNNDIITSKYERDNRKNPEVLTIFDLTNKEIMGPRKKFTTVSTDDASLAHKRMILQNRDQMEDRGYKIVSAASSYIHLWNIGGTEKDPKPLKELHKSHPSDSVINDMCWNTSFQLLGSCSNKGTIAEVLCLDITSRYVAYGLEDGRVIIHDLKTKADIKTLSMHRRAIKCVRFSGDHIAISDESGCVSYSNISTGKSKLQWKNSASDAVNCLQFKDGYTLAGCDDGGSVYLWDLNSKGDAVKHHFDKVHGAPVTAITFSTFNSSHLLSASYDGRIIIFDVNLKKIAAEIATEESLTAITQSSDKIMMGTANGKILFYSMKGQPLAVIHAHVPLGIVRLCVLNPPSQPTRNMITPAPTTAASRVKRYTESEGVLPSRSQISEDSILTPTKPNVSRVTTNTDHGRISQLLSDRTYSRDKNLSRGVKNAKIDADSVLSPIASRTASKIDYSVPISNPNVKKISLPIEPEQDMPPQIRKTDNFLVPTSYNQTLDSSILRNDIPPFELSEQPTAISPLETTNRTETVTGKTDQVTELPISNESNSKQTLSKESRGERTEAQVDVQAAVMRNMIEDIMAHYMTRLHMQGQTIQMEMIRHSQSVQTKTTLYRQGWAVLRSRYRKKISKRNLSKTYSLFRGLHSAQVFGPSHASS</sequence>
<dbReference type="Proteomes" id="UP000241769">
    <property type="component" value="Unassembled WGS sequence"/>
</dbReference>
<keyword evidence="5" id="KW-0472">Membrane</keyword>
<feature type="compositionally biased region" description="Basic residues" evidence="4">
    <location>
        <begin position="255"/>
        <end position="266"/>
    </location>
</feature>
<dbReference type="Gene3D" id="3.90.226.10">
    <property type="entry name" value="2-enoyl-CoA Hydratase, Chain A, domain 1"/>
    <property type="match status" value="1"/>
</dbReference>
<gene>
    <name evidence="7" type="ORF">PROFUN_14262</name>
</gene>
<dbReference type="InterPro" id="IPR045004">
    <property type="entry name" value="ECH_dom"/>
</dbReference>
<evidence type="ECO:0000256" key="5">
    <source>
        <dbReference type="SAM" id="Phobius"/>
    </source>
</evidence>
<evidence type="ECO:0000256" key="2">
    <source>
        <dbReference type="ARBA" id="ARBA00011915"/>
    </source>
</evidence>
<dbReference type="SUPFAM" id="SSF52096">
    <property type="entry name" value="ClpP/crotonase"/>
    <property type="match status" value="1"/>
</dbReference>
<proteinExistence type="predicted"/>
<protein>
    <recommendedName>
        <fullName evidence="2">3-hydroxyisobutyryl-CoA hydrolase</fullName>
        <ecNumber evidence="2">3.1.2.4</ecNumber>
    </recommendedName>
</protein>
<feature type="region of interest" description="Disordered" evidence="4">
    <location>
        <begin position="1111"/>
        <end position="1232"/>
    </location>
</feature>
<dbReference type="PANTHER" id="PTHR43176">
    <property type="entry name" value="3-HYDROXYISOBUTYRYL-COA HYDROLASE-RELATED"/>
    <property type="match status" value="1"/>
</dbReference>
<keyword evidence="3" id="KW-0378">Hydrolase</keyword>
<keyword evidence="5" id="KW-1133">Transmembrane helix</keyword>
<dbReference type="Pfam" id="PF16113">
    <property type="entry name" value="ECH_2"/>
    <property type="match status" value="1"/>
</dbReference>
<accession>A0A2P6N0P2</accession>
<evidence type="ECO:0000313" key="8">
    <source>
        <dbReference type="Proteomes" id="UP000241769"/>
    </source>
</evidence>
<feature type="region of interest" description="Disordered" evidence="4">
    <location>
        <begin position="255"/>
        <end position="274"/>
    </location>
</feature>
<evidence type="ECO:0000256" key="3">
    <source>
        <dbReference type="ARBA" id="ARBA00022801"/>
    </source>
</evidence>
<dbReference type="OrthoDB" id="16820at2759"/>
<organism evidence="7 8">
    <name type="scientific">Planoprotostelium fungivorum</name>
    <dbReference type="NCBI Taxonomy" id="1890364"/>
    <lineage>
        <taxon>Eukaryota</taxon>
        <taxon>Amoebozoa</taxon>
        <taxon>Evosea</taxon>
        <taxon>Variosea</taxon>
        <taxon>Cavosteliida</taxon>
        <taxon>Cavosteliaceae</taxon>
        <taxon>Planoprotostelium</taxon>
    </lineage>
</organism>
<dbReference type="SUPFAM" id="SSF50978">
    <property type="entry name" value="WD40 repeat-like"/>
    <property type="match status" value="1"/>
</dbReference>
<feature type="compositionally biased region" description="Polar residues" evidence="4">
    <location>
        <begin position="2163"/>
        <end position="2201"/>
    </location>
</feature>
<feature type="region of interest" description="Disordered" evidence="4">
    <location>
        <begin position="2161"/>
        <end position="2211"/>
    </location>
</feature>
<dbReference type="InterPro" id="IPR036322">
    <property type="entry name" value="WD40_repeat_dom_sf"/>
</dbReference>
<dbReference type="InterPro" id="IPR032259">
    <property type="entry name" value="HIBYL-CoA-H"/>
</dbReference>
<dbReference type="STRING" id="1890364.A0A2P6N0P2"/>
<dbReference type="Gene3D" id="2.130.10.10">
    <property type="entry name" value="YVTN repeat-like/Quinoprotein amine dehydrogenase"/>
    <property type="match status" value="1"/>
</dbReference>
<keyword evidence="8" id="KW-1185">Reference proteome</keyword>
<comment type="catalytic activity">
    <reaction evidence="1">
        <text>3-hydroxy-2-methylpropanoyl-CoA + H2O = 3-hydroxy-2-methylpropanoate + CoA + H(+)</text>
        <dbReference type="Rhea" id="RHEA:20888"/>
        <dbReference type="ChEBI" id="CHEBI:11805"/>
        <dbReference type="ChEBI" id="CHEBI:15377"/>
        <dbReference type="ChEBI" id="CHEBI:15378"/>
        <dbReference type="ChEBI" id="CHEBI:57287"/>
        <dbReference type="ChEBI" id="CHEBI:57340"/>
        <dbReference type="EC" id="3.1.2.4"/>
    </reaction>
</comment>
<comment type="caution">
    <text evidence="7">The sequence shown here is derived from an EMBL/GenBank/DDBJ whole genome shotgun (WGS) entry which is preliminary data.</text>
</comment>
<dbReference type="CDD" id="cd06558">
    <property type="entry name" value="crotonase-like"/>
    <property type="match status" value="1"/>
</dbReference>
<keyword evidence="5" id="KW-0812">Transmembrane</keyword>
<dbReference type="GO" id="GO:0006574">
    <property type="term" value="P:L-valine catabolic process"/>
    <property type="evidence" value="ECO:0007669"/>
    <property type="project" value="TreeGrafter"/>
</dbReference>
<feature type="compositionally biased region" description="Basic and acidic residues" evidence="4">
    <location>
        <begin position="1158"/>
        <end position="1173"/>
    </location>
</feature>
<feature type="domain" description="Enoyl-CoA hydratase/isomerase" evidence="6">
    <location>
        <begin position="325"/>
        <end position="613"/>
    </location>
</feature>
<feature type="compositionally biased region" description="Basic and acidic residues" evidence="4">
    <location>
        <begin position="1118"/>
        <end position="1129"/>
    </location>
</feature>
<evidence type="ECO:0000256" key="4">
    <source>
        <dbReference type="SAM" id="MobiDB-lite"/>
    </source>
</evidence>
<dbReference type="InterPro" id="IPR029045">
    <property type="entry name" value="ClpP/crotonase-like_dom_sf"/>
</dbReference>
<feature type="compositionally biased region" description="Polar residues" evidence="4">
    <location>
        <begin position="1131"/>
        <end position="1157"/>
    </location>
</feature>
<feature type="transmembrane region" description="Helical" evidence="5">
    <location>
        <begin position="114"/>
        <end position="139"/>
    </location>
</feature>
<evidence type="ECO:0000313" key="7">
    <source>
        <dbReference type="EMBL" id="PRP77513.1"/>
    </source>
</evidence>
<dbReference type="EMBL" id="MDYQ01000260">
    <property type="protein sequence ID" value="PRP77513.1"/>
    <property type="molecule type" value="Genomic_DNA"/>
</dbReference>
<dbReference type="EC" id="3.1.2.4" evidence="2"/>